<evidence type="ECO:0000313" key="1">
    <source>
        <dbReference type="EMBL" id="KAB2329993.1"/>
    </source>
</evidence>
<dbReference type="AlphaFoldDB" id="A0A6L3V227"/>
<sequence>MKNQLRKWKQNMLLSQHPLISKCIPETKLYTIENLSDLLERYEYVYLKNDRGGRGKGIYQVFKSNEGRYCFNGYTLYGNKIQRNVATIEDFHPVLHPIKKYGGYIVQEGIQSLTLDGYPLSIRVHVQTLKGKWLIGGMYGKIATGETLENGIINSNIGAQVMTIDELLSVHLEMDETEKKKLVNRIKEISILATEVVASEVPRIEYGIDFGISQSGDPIIFEINTSPGVGNFSKIENGKMRKRIKAIRDMHLEDLSNM</sequence>
<proteinExistence type="predicted"/>
<dbReference type="OrthoDB" id="7869153at2"/>
<gene>
    <name evidence="1" type="ORF">F7731_21265</name>
</gene>
<accession>A0A6L3V227</accession>
<dbReference type="EMBL" id="WBOS01000016">
    <property type="protein sequence ID" value="KAB2329993.1"/>
    <property type="molecule type" value="Genomic_DNA"/>
</dbReference>
<dbReference type="Proteomes" id="UP000481030">
    <property type="component" value="Unassembled WGS sequence"/>
</dbReference>
<dbReference type="InterPro" id="IPR026838">
    <property type="entry name" value="YheC/D"/>
</dbReference>
<dbReference type="Gene3D" id="3.30.470.20">
    <property type="entry name" value="ATP-grasp fold, B domain"/>
    <property type="match status" value="1"/>
</dbReference>
<comment type="caution">
    <text evidence="1">The sequence shown here is derived from an EMBL/GenBank/DDBJ whole genome shotgun (WGS) entry which is preliminary data.</text>
</comment>
<dbReference type="RefSeq" id="WP_151536808.1">
    <property type="nucleotide sequence ID" value="NZ_WBOS01000016.1"/>
</dbReference>
<evidence type="ECO:0008006" key="3">
    <source>
        <dbReference type="Google" id="ProtNLM"/>
    </source>
</evidence>
<keyword evidence="2" id="KW-1185">Reference proteome</keyword>
<reference evidence="1 2" key="1">
    <citation type="journal article" date="2016" name="Antonie Van Leeuwenhoek">
        <title>Bacillus depressus sp. nov., isolated from soil of a sunflower field.</title>
        <authorList>
            <person name="Wei X."/>
            <person name="Xin D."/>
            <person name="Xin Y."/>
            <person name="Zhang H."/>
            <person name="Wang T."/>
            <person name="Zhang J."/>
        </authorList>
    </citation>
    <scope>NUCLEOTIDE SEQUENCE [LARGE SCALE GENOMIC DNA]</scope>
    <source>
        <strain evidence="1 2">BZ1</strain>
    </source>
</reference>
<dbReference type="Pfam" id="PF14398">
    <property type="entry name" value="ATPgrasp_YheCD"/>
    <property type="match status" value="1"/>
</dbReference>
<dbReference type="SUPFAM" id="SSF56059">
    <property type="entry name" value="Glutathione synthetase ATP-binding domain-like"/>
    <property type="match status" value="1"/>
</dbReference>
<name>A0A6L3V227_9BACI</name>
<evidence type="ECO:0000313" key="2">
    <source>
        <dbReference type="Proteomes" id="UP000481030"/>
    </source>
</evidence>
<organism evidence="1 2">
    <name type="scientific">Cytobacillus depressus</name>
    <dbReference type="NCBI Taxonomy" id="1602942"/>
    <lineage>
        <taxon>Bacteria</taxon>
        <taxon>Bacillati</taxon>
        <taxon>Bacillota</taxon>
        <taxon>Bacilli</taxon>
        <taxon>Bacillales</taxon>
        <taxon>Bacillaceae</taxon>
        <taxon>Cytobacillus</taxon>
    </lineage>
</organism>
<protein>
    <recommendedName>
        <fullName evidence="3">YheC/YheD family protein</fullName>
    </recommendedName>
</protein>